<reference evidence="1" key="1">
    <citation type="submission" date="2023-07" db="EMBL/GenBank/DDBJ databases">
        <authorList>
            <consortium name="AG Swart"/>
            <person name="Singh M."/>
            <person name="Singh A."/>
            <person name="Seah K."/>
            <person name="Emmerich C."/>
        </authorList>
    </citation>
    <scope>NUCLEOTIDE SEQUENCE</scope>
    <source>
        <strain evidence="1">DP1</strain>
    </source>
</reference>
<dbReference type="Proteomes" id="UP001295684">
    <property type="component" value="Unassembled WGS sequence"/>
</dbReference>
<comment type="caution">
    <text evidence="1">The sequence shown here is derived from an EMBL/GenBank/DDBJ whole genome shotgun (WGS) entry which is preliminary data.</text>
</comment>
<accession>A0AAD2CZ74</accession>
<keyword evidence="2" id="KW-1185">Reference proteome</keyword>
<protein>
    <submittedName>
        <fullName evidence="1">Uncharacterized protein</fullName>
    </submittedName>
</protein>
<dbReference type="AlphaFoldDB" id="A0AAD2CZ74"/>
<proteinExistence type="predicted"/>
<evidence type="ECO:0000313" key="2">
    <source>
        <dbReference type="Proteomes" id="UP001295684"/>
    </source>
</evidence>
<organism evidence="1 2">
    <name type="scientific">Euplotes crassus</name>
    <dbReference type="NCBI Taxonomy" id="5936"/>
    <lineage>
        <taxon>Eukaryota</taxon>
        <taxon>Sar</taxon>
        <taxon>Alveolata</taxon>
        <taxon>Ciliophora</taxon>
        <taxon>Intramacronucleata</taxon>
        <taxon>Spirotrichea</taxon>
        <taxon>Hypotrichia</taxon>
        <taxon>Euplotida</taxon>
        <taxon>Euplotidae</taxon>
        <taxon>Moneuplotes</taxon>
    </lineage>
</organism>
<gene>
    <name evidence="1" type="ORF">ECRASSUSDP1_LOCUS15700</name>
</gene>
<dbReference type="EMBL" id="CAMPGE010015742">
    <property type="protein sequence ID" value="CAI2374348.1"/>
    <property type="molecule type" value="Genomic_DNA"/>
</dbReference>
<name>A0AAD2CZ74_EUPCR</name>
<evidence type="ECO:0000313" key="1">
    <source>
        <dbReference type="EMBL" id="CAI2374348.1"/>
    </source>
</evidence>
<sequence length="173" mass="19820">MDQAAQDHLEMKKMQNDEHFKTLKSIKDTKSSPFFQGNKVLSCSRVLMKNGQSVAIPFKALPVPKDLRLKQSQQKTSMAKDTFKVRNSLHAGMVRKPLEKYHPNAHRSRLPSPTVVMPYKNSSSIIIGDRSYQDRRKYVSTNRNSFSRVAEMNTSNGGIISTKTKWKKHLQEL</sequence>